<feature type="domain" description="Antitoxin Xre/MbcA/ParS-like toxin-binding" evidence="1">
    <location>
        <begin position="46"/>
        <end position="90"/>
    </location>
</feature>
<comment type="caution">
    <text evidence="2">The sequence shown here is derived from an EMBL/GenBank/DDBJ whole genome shotgun (WGS) entry which is preliminary data.</text>
</comment>
<dbReference type="OrthoDB" id="7473598at2"/>
<evidence type="ECO:0000313" key="2">
    <source>
        <dbReference type="EMBL" id="MXO71074.1"/>
    </source>
</evidence>
<dbReference type="AlphaFoldDB" id="A0A844YX73"/>
<gene>
    <name evidence="2" type="ORF">GRI99_05415</name>
</gene>
<dbReference type="InterPro" id="IPR024467">
    <property type="entry name" value="Xre/MbcA/ParS-like_toxin-bd"/>
</dbReference>
<reference evidence="2 3" key="1">
    <citation type="submission" date="2019-12" db="EMBL/GenBank/DDBJ databases">
        <title>Genomic-based taxomic classification of the family Erythrobacteraceae.</title>
        <authorList>
            <person name="Xu L."/>
        </authorList>
    </citation>
    <scope>NUCLEOTIDE SEQUENCE [LARGE SCALE GENOMIC DNA]</scope>
    <source>
        <strain evidence="2 3">M0322</strain>
    </source>
</reference>
<dbReference type="Pfam" id="PF09722">
    <property type="entry name" value="Xre_MbcA_ParS_C"/>
    <property type="match status" value="1"/>
</dbReference>
<dbReference type="Proteomes" id="UP000466966">
    <property type="component" value="Unassembled WGS sequence"/>
</dbReference>
<keyword evidence="3" id="KW-1185">Reference proteome</keyword>
<name>A0A844YX73_9SPHN</name>
<accession>A0A844YX73</accession>
<evidence type="ECO:0000259" key="1">
    <source>
        <dbReference type="Pfam" id="PF09722"/>
    </source>
</evidence>
<protein>
    <submittedName>
        <fullName evidence="2">DUF2384 domain-containing protein</fullName>
    </submittedName>
</protein>
<sequence>MSDLPPADLAVPAAAPARAMHFRRRSNAPLLPRDAVRRQGAITTLAFQLLGREQAIAFLNTDHAALGGRPLALATDSVAGLQSVERLLRAGDKQD</sequence>
<proteinExistence type="predicted"/>
<dbReference type="RefSeq" id="WP_160771027.1">
    <property type="nucleotide sequence ID" value="NZ_WTYV01000002.1"/>
</dbReference>
<organism evidence="2 3">
    <name type="scientific">Alteraurantiacibacter buctensis</name>
    <dbReference type="NCBI Taxonomy" id="1503981"/>
    <lineage>
        <taxon>Bacteria</taxon>
        <taxon>Pseudomonadati</taxon>
        <taxon>Pseudomonadota</taxon>
        <taxon>Alphaproteobacteria</taxon>
        <taxon>Sphingomonadales</taxon>
        <taxon>Erythrobacteraceae</taxon>
        <taxon>Alteraurantiacibacter</taxon>
    </lineage>
</organism>
<dbReference type="EMBL" id="WTYV01000002">
    <property type="protein sequence ID" value="MXO71074.1"/>
    <property type="molecule type" value="Genomic_DNA"/>
</dbReference>
<evidence type="ECO:0000313" key="3">
    <source>
        <dbReference type="Proteomes" id="UP000466966"/>
    </source>
</evidence>